<evidence type="ECO:0000256" key="6">
    <source>
        <dbReference type="RuleBase" id="RU361157"/>
    </source>
</evidence>
<comment type="subcellular location">
    <subcellularLocation>
        <location evidence="6">Cell membrane</location>
        <topology evidence="6">Multi-pass membrane protein</topology>
    </subcellularLocation>
    <subcellularLocation>
        <location evidence="1">Membrane</location>
        <topology evidence="1">Multi-pass membrane protein</topology>
    </subcellularLocation>
</comment>
<dbReference type="Proteomes" id="UP000656881">
    <property type="component" value="Unassembled WGS sequence"/>
</dbReference>
<feature type="transmembrane region" description="Helical" evidence="6">
    <location>
        <begin position="68"/>
        <end position="88"/>
    </location>
</feature>
<proteinExistence type="inferred from homology"/>
<keyword evidence="6" id="KW-0813">Transport</keyword>
<comment type="caution">
    <text evidence="9">The sequence shown here is derived from an EMBL/GenBank/DDBJ whole genome shotgun (WGS) entry which is preliminary data.</text>
</comment>
<dbReference type="PROSITE" id="PS51012">
    <property type="entry name" value="ABC_TM2"/>
    <property type="match status" value="1"/>
</dbReference>
<comment type="similarity">
    <text evidence="6">Belongs to the ABC-2 integral membrane protein family.</text>
</comment>
<dbReference type="InterPro" id="IPR000412">
    <property type="entry name" value="ABC_2_transport"/>
</dbReference>
<evidence type="ECO:0000256" key="1">
    <source>
        <dbReference type="ARBA" id="ARBA00004141"/>
    </source>
</evidence>
<keyword evidence="4 6" id="KW-0472">Membrane</keyword>
<keyword evidence="2 6" id="KW-0812">Transmembrane</keyword>
<dbReference type="InterPro" id="IPR051784">
    <property type="entry name" value="Nod_factor_ABC_transporter"/>
</dbReference>
<organism evidence="9 10">
    <name type="scientific">Streptomyces lasiicapitis</name>
    <dbReference type="NCBI Taxonomy" id="1923961"/>
    <lineage>
        <taxon>Bacteria</taxon>
        <taxon>Bacillati</taxon>
        <taxon>Actinomycetota</taxon>
        <taxon>Actinomycetes</taxon>
        <taxon>Kitasatosporales</taxon>
        <taxon>Streptomycetaceae</taxon>
        <taxon>Streptomyces</taxon>
    </lineage>
</organism>
<feature type="compositionally biased region" description="Gly residues" evidence="7">
    <location>
        <begin position="16"/>
        <end position="35"/>
    </location>
</feature>
<name>A0ABQ2MGV0_9ACTN</name>
<feature type="domain" description="ABC transmembrane type-2" evidence="8">
    <location>
        <begin position="68"/>
        <end position="303"/>
    </location>
</feature>
<protein>
    <recommendedName>
        <fullName evidence="6">Transport permease protein</fullName>
    </recommendedName>
</protein>
<dbReference type="InterPro" id="IPR047817">
    <property type="entry name" value="ABC2_TM_bact-type"/>
</dbReference>
<feature type="transmembrane region" description="Helical" evidence="6">
    <location>
        <begin position="216"/>
        <end position="234"/>
    </location>
</feature>
<feature type="transmembrane region" description="Helical" evidence="6">
    <location>
        <begin position="108"/>
        <end position="128"/>
    </location>
</feature>
<evidence type="ECO:0000313" key="9">
    <source>
        <dbReference type="EMBL" id="GGO51990.1"/>
    </source>
</evidence>
<evidence type="ECO:0000256" key="3">
    <source>
        <dbReference type="ARBA" id="ARBA00022989"/>
    </source>
</evidence>
<evidence type="ECO:0000256" key="5">
    <source>
        <dbReference type="ARBA" id="ARBA00023251"/>
    </source>
</evidence>
<dbReference type="PANTHER" id="PTHR43229">
    <property type="entry name" value="NODULATION PROTEIN J"/>
    <property type="match status" value="1"/>
</dbReference>
<evidence type="ECO:0000256" key="2">
    <source>
        <dbReference type="ARBA" id="ARBA00022692"/>
    </source>
</evidence>
<keyword evidence="10" id="KW-1185">Reference proteome</keyword>
<dbReference type="PIRSF" id="PIRSF006648">
    <property type="entry name" value="DrrB"/>
    <property type="match status" value="1"/>
</dbReference>
<dbReference type="RefSeq" id="WP_189176067.1">
    <property type="nucleotide sequence ID" value="NZ_BMNG01000013.1"/>
</dbReference>
<keyword evidence="6" id="KW-1003">Cell membrane</keyword>
<feature type="transmembrane region" description="Helical" evidence="6">
    <location>
        <begin position="148"/>
        <end position="174"/>
    </location>
</feature>
<dbReference type="PANTHER" id="PTHR43229:SF2">
    <property type="entry name" value="NODULATION PROTEIN J"/>
    <property type="match status" value="1"/>
</dbReference>
<feature type="region of interest" description="Disordered" evidence="7">
    <location>
        <begin position="1"/>
        <end position="42"/>
    </location>
</feature>
<reference evidence="10" key="1">
    <citation type="journal article" date="2019" name="Int. J. Syst. Evol. Microbiol.">
        <title>The Global Catalogue of Microorganisms (GCM) 10K type strain sequencing project: providing services to taxonomists for standard genome sequencing and annotation.</title>
        <authorList>
            <consortium name="The Broad Institute Genomics Platform"/>
            <consortium name="The Broad Institute Genome Sequencing Center for Infectious Disease"/>
            <person name="Wu L."/>
            <person name="Ma J."/>
        </authorList>
    </citation>
    <scope>NUCLEOTIDE SEQUENCE [LARGE SCALE GENOMIC DNA]</scope>
    <source>
        <strain evidence="10">CGMCC 4.7349</strain>
    </source>
</reference>
<evidence type="ECO:0000256" key="7">
    <source>
        <dbReference type="SAM" id="MobiDB-lite"/>
    </source>
</evidence>
<dbReference type="Pfam" id="PF01061">
    <property type="entry name" value="ABC2_membrane"/>
    <property type="match status" value="1"/>
</dbReference>
<evidence type="ECO:0000313" key="10">
    <source>
        <dbReference type="Proteomes" id="UP000656881"/>
    </source>
</evidence>
<feature type="transmembrane region" description="Helical" evidence="6">
    <location>
        <begin position="180"/>
        <end position="204"/>
    </location>
</feature>
<keyword evidence="3 6" id="KW-1133">Transmembrane helix</keyword>
<evidence type="ECO:0000256" key="4">
    <source>
        <dbReference type="ARBA" id="ARBA00023136"/>
    </source>
</evidence>
<evidence type="ECO:0000259" key="8">
    <source>
        <dbReference type="PROSITE" id="PS51012"/>
    </source>
</evidence>
<accession>A0ABQ2MGV0</accession>
<dbReference type="EMBL" id="BMNG01000013">
    <property type="protein sequence ID" value="GGO51990.1"/>
    <property type="molecule type" value="Genomic_DNA"/>
</dbReference>
<keyword evidence="5" id="KW-0046">Antibiotic resistance</keyword>
<feature type="transmembrane region" description="Helical" evidence="6">
    <location>
        <begin position="278"/>
        <end position="297"/>
    </location>
</feature>
<dbReference type="InterPro" id="IPR013525">
    <property type="entry name" value="ABC2_TM"/>
</dbReference>
<gene>
    <name evidence="9" type="ORF">GCM10012286_55960</name>
</gene>
<sequence>MTATTLTESGRTDGAGRPGGRPGPVGPGGSGGSAGPGLPAARSGPAAVLTEVLAVAGRRLRRLSRAPGRAIGVVLNPLVSLVLLGYLFRDAITLPAGGEYTEYVFAGGAVQVGLACVGPTAVSIAMDLRGGLVDRFRSLPISRSAVPFGYTLADLLVGLAGLAVTAGAGLALGWRSHTGLLSTLAGFGIVALFLYAMLWLGVLLAMTLRSVETISVVAPFIVVVLPFLSSAFLAPQSMPGAVRPVAEWNPVSAVIASCRDLWGNPATTGGGFPGEHPLVVVALTLSVLFATCVVVSLRRFRTAGS</sequence>